<evidence type="ECO:0000313" key="4">
    <source>
        <dbReference type="Proteomes" id="UP001497392"/>
    </source>
</evidence>
<comment type="caution">
    <text evidence="3">The sequence shown here is derived from an EMBL/GenBank/DDBJ whole genome shotgun (WGS) entry which is preliminary data.</text>
</comment>
<name>A0ABP1FQR1_9CHLO</name>
<sequence>MASRCSEGPGGLLLIFLVLFGVFLTQHHLKKNHDTRPVVNIGGTHNTTPSTTTLRQHPADVVKSTAGRGAGAKVDMPHSEEPHPTLADTKLSGDPDTTEGDTSTGSTEPGNHLTELLKGSVGFANYTELYRLLTVSSAVTIVFADRIKVFDKFQEPLLLPSWSPGSNALVVATGEYALMGVFSSWMYCVTYRGASYPSVLTYAFASLQVSKYTAEAWLKRTQAPYSLAEGIKISFLCHGVVMMLVGIVIPQAPYLQIPIGLLLQLWAYVALYYAIVHAFQRRRQPEDLPA</sequence>
<evidence type="ECO:0000256" key="1">
    <source>
        <dbReference type="SAM" id="MobiDB-lite"/>
    </source>
</evidence>
<proteinExistence type="predicted"/>
<reference evidence="3 4" key="1">
    <citation type="submission" date="2024-06" db="EMBL/GenBank/DDBJ databases">
        <authorList>
            <person name="Kraege A."/>
            <person name="Thomma B."/>
        </authorList>
    </citation>
    <scope>NUCLEOTIDE SEQUENCE [LARGE SCALE GENOMIC DNA]</scope>
</reference>
<feature type="region of interest" description="Disordered" evidence="1">
    <location>
        <begin position="40"/>
        <end position="111"/>
    </location>
</feature>
<feature type="compositionally biased region" description="Low complexity" evidence="1">
    <location>
        <begin position="44"/>
        <end position="53"/>
    </location>
</feature>
<keyword evidence="4" id="KW-1185">Reference proteome</keyword>
<dbReference type="EMBL" id="CAXHTA020000003">
    <property type="protein sequence ID" value="CAL5220387.1"/>
    <property type="molecule type" value="Genomic_DNA"/>
</dbReference>
<evidence type="ECO:0000256" key="2">
    <source>
        <dbReference type="SAM" id="Phobius"/>
    </source>
</evidence>
<keyword evidence="2" id="KW-1133">Transmembrane helix</keyword>
<keyword evidence="2" id="KW-0812">Transmembrane</keyword>
<feature type="transmembrane region" description="Helical" evidence="2">
    <location>
        <begin position="230"/>
        <end position="249"/>
    </location>
</feature>
<feature type="compositionally biased region" description="Low complexity" evidence="1">
    <location>
        <begin position="92"/>
        <end position="110"/>
    </location>
</feature>
<dbReference type="Proteomes" id="UP001497392">
    <property type="component" value="Unassembled WGS sequence"/>
</dbReference>
<evidence type="ECO:0000313" key="3">
    <source>
        <dbReference type="EMBL" id="CAL5220387.1"/>
    </source>
</evidence>
<feature type="transmembrane region" description="Helical" evidence="2">
    <location>
        <begin position="12"/>
        <end position="29"/>
    </location>
</feature>
<accession>A0ABP1FQR1</accession>
<organism evidence="3 4">
    <name type="scientific">Coccomyxa viridis</name>
    <dbReference type="NCBI Taxonomy" id="1274662"/>
    <lineage>
        <taxon>Eukaryota</taxon>
        <taxon>Viridiplantae</taxon>
        <taxon>Chlorophyta</taxon>
        <taxon>core chlorophytes</taxon>
        <taxon>Trebouxiophyceae</taxon>
        <taxon>Trebouxiophyceae incertae sedis</taxon>
        <taxon>Coccomyxaceae</taxon>
        <taxon>Coccomyxa</taxon>
    </lineage>
</organism>
<keyword evidence="2" id="KW-0472">Membrane</keyword>
<feature type="transmembrane region" description="Helical" evidence="2">
    <location>
        <begin position="255"/>
        <end position="275"/>
    </location>
</feature>
<protein>
    <submittedName>
        <fullName evidence="3">G2393 protein</fullName>
    </submittedName>
</protein>
<gene>
    <name evidence="3" type="primary">g2393</name>
    <name evidence="3" type="ORF">VP750_LOCUS2046</name>
</gene>